<evidence type="ECO:0000313" key="15">
    <source>
        <dbReference type="WBParaSite" id="EgrG_000965200"/>
    </source>
</evidence>
<dbReference type="GO" id="GO:0015701">
    <property type="term" value="P:bicarbonate transport"/>
    <property type="evidence" value="ECO:0007669"/>
    <property type="project" value="TreeGrafter"/>
</dbReference>
<dbReference type="GO" id="GO:0005886">
    <property type="term" value="C:plasma membrane"/>
    <property type="evidence" value="ECO:0007669"/>
    <property type="project" value="UniProtKB-SubCell"/>
</dbReference>
<dbReference type="Proteomes" id="UP000492820">
    <property type="component" value="Unassembled WGS sequence"/>
</dbReference>
<dbReference type="Gene3D" id="1.10.287.570">
    <property type="entry name" value="Helical hairpin bin"/>
    <property type="match status" value="1"/>
</dbReference>
<sequence length="936" mass="105237">MHLANGEKGLRKMTDKTYGEKPHSDSRHDSKPLQMFTEISLLMDGEIPKGAIPVTSTRPPSNQHWGELARYILYEEVFDEESREFASPQYPSISFRYFDRFCSILHKDLRVLQSNATTSDQLMKEIAKFVRSEDDLISPEDLEKLELALSAPRWHPQVNRPQDLHRHPRLSLTGPGRRLSLVSRNENAMEWTNKNLSECLPKTAEACSAMIGHLPYLTRHLYLLIRLTSDPAPKMRGIVEVDIGIRFVFLALTPKIDEERAMYQIGRCFATMLNESKFLSVIRQSQKLADIYKAALVFRREIIAISGGYSEVLNCRGGIDVPPSYDNEVEFERADLVFEDVVDAALNNEMTSSNLSLQKEPQVHCSSRSFKRLCPPFRELVEGFKALAFRMPSDYIDAFTKNKVGTMLSSIPFIYFVVFAPSVTFGTLMFNEVNDSYNISLNIFSAGVFTILYSLFAGQPLGSIGISGPSFFLETVIALFAAQAGVDYWAYRFLTGLYMTAFGIILISMNLSSMVLYARRSLEEIFSAFISFFLILKSTFSMFRAVPLEIYQPNNNTSVDELQKALNSSQTGSRAAIQLFLALCMLVFSLLINKLKRSHLFRRTFRYWIGAFNVPLGIVFVTALNYIFFSTYPITKLGVPPAVEADPTTWFVLVDFSKMNTLNRSPALVHGTAVVIGFFFCLLIFTEIALNSVTALKPKAKKPSPFVMDHVLTVVIFPLMSCILGWPFVSGVPVRTIANTMALIIVDPHPPPGKPAEIISLVEQRVSVLIVGVLVTVSVYLGDILHLVPVAALYGMFLYLGLIGLRGLDSVNTLTALLTRRKHWGRWEFLTDLPKPQLAVIVSINFGELAILVVFIILAEFTDINYVTLATPLVLIGSGLVREFLLPKWQWLAPTLAKYDKRCLPTHPKKTETENKSEVSLPAKNDRLSSVETLIF</sequence>
<evidence type="ECO:0000256" key="3">
    <source>
        <dbReference type="ARBA" id="ARBA00022448"/>
    </source>
</evidence>
<feature type="transmembrane region" description="Helical" evidence="10">
    <location>
        <begin position="437"/>
        <end position="458"/>
    </location>
</feature>
<keyword evidence="8 10" id="KW-0472">Membrane</keyword>
<evidence type="ECO:0000256" key="5">
    <source>
        <dbReference type="ARBA" id="ARBA00022692"/>
    </source>
</evidence>
<dbReference type="OrthoDB" id="6274901at2759"/>
<name>A0A068WA54_ECHGR</name>
<evidence type="ECO:0000256" key="9">
    <source>
        <dbReference type="SAM" id="MobiDB-lite"/>
    </source>
</evidence>
<evidence type="ECO:0000259" key="12">
    <source>
        <dbReference type="Pfam" id="PF07565"/>
    </source>
</evidence>
<feature type="transmembrane region" description="Helical" evidence="10">
    <location>
        <begin position="864"/>
        <end position="881"/>
    </location>
</feature>
<keyword evidence="3" id="KW-0813">Transport</keyword>
<dbReference type="PANTHER" id="PTHR11453:SF47">
    <property type="entry name" value="ANION EXCHANGE PROTEIN"/>
    <property type="match status" value="1"/>
</dbReference>
<gene>
    <name evidence="15" type="primary">EGR_02167</name>
    <name evidence="13" type="ORF">EgrG_000965200</name>
</gene>
<dbReference type="InterPro" id="IPR016152">
    <property type="entry name" value="PTrfase/Anion_transptr"/>
</dbReference>
<protein>
    <submittedName>
        <fullName evidence="13 15">Anion exchange protein 3</fullName>
    </submittedName>
</protein>
<evidence type="ECO:0000313" key="13">
    <source>
        <dbReference type="EMBL" id="CDS16937.1"/>
    </source>
</evidence>
<reference evidence="13 14" key="1">
    <citation type="journal article" date="2013" name="Nature">
        <title>The genomes of four tapeworm species reveal adaptations to parasitism.</title>
        <authorList>
            <person name="Tsai I.J."/>
            <person name="Zarowiecki M."/>
            <person name="Holroyd N."/>
            <person name="Garciarrubio A."/>
            <person name="Sanchez-Flores A."/>
            <person name="Brooks K.L."/>
            <person name="Tracey A."/>
            <person name="Bobes R.J."/>
            <person name="Fragoso G."/>
            <person name="Sciutto E."/>
            <person name="Aslett M."/>
            <person name="Beasley H."/>
            <person name="Bennett H.M."/>
            <person name="Cai J."/>
            <person name="Camicia F."/>
            <person name="Clark R."/>
            <person name="Cucher M."/>
            <person name="De Silva N."/>
            <person name="Day T.A."/>
            <person name="Deplazes P."/>
            <person name="Estrada K."/>
            <person name="Fernandez C."/>
            <person name="Holland P.W."/>
            <person name="Hou J."/>
            <person name="Hu S."/>
            <person name="Huckvale T."/>
            <person name="Hung S.S."/>
            <person name="Kamenetzky L."/>
            <person name="Keane J.A."/>
            <person name="Kiss F."/>
            <person name="Koziol U."/>
            <person name="Lambert O."/>
            <person name="Liu K."/>
            <person name="Luo X."/>
            <person name="Luo Y."/>
            <person name="Macchiaroli N."/>
            <person name="Nichol S."/>
            <person name="Paps J."/>
            <person name="Parkinson J."/>
            <person name="Pouchkina-Stantcheva N."/>
            <person name="Riddiford N."/>
            <person name="Rosenzvit M."/>
            <person name="Salinas G."/>
            <person name="Wasmuth J.D."/>
            <person name="Zamanian M."/>
            <person name="Zheng Y."/>
            <person name="Cai X."/>
            <person name="Soberon X."/>
            <person name="Olson P.D."/>
            <person name="Laclette J.P."/>
            <person name="Brehm K."/>
            <person name="Berriman M."/>
            <person name="Garciarrubio A."/>
            <person name="Bobes R.J."/>
            <person name="Fragoso G."/>
            <person name="Sanchez-Flores A."/>
            <person name="Estrada K."/>
            <person name="Cevallos M.A."/>
            <person name="Morett E."/>
            <person name="Gonzalez V."/>
            <person name="Portillo T."/>
            <person name="Ochoa-Leyva A."/>
            <person name="Jose M.V."/>
            <person name="Sciutto E."/>
            <person name="Landa A."/>
            <person name="Jimenez L."/>
            <person name="Valdes V."/>
            <person name="Carrero J.C."/>
            <person name="Larralde C."/>
            <person name="Morales-Montor J."/>
            <person name="Limon-Lason J."/>
            <person name="Soberon X."/>
            <person name="Laclette J.P."/>
        </authorList>
    </citation>
    <scope>NUCLEOTIDE SEQUENCE [LARGE SCALE GENOMIC DNA]</scope>
</reference>
<accession>A0A068WA54</accession>
<keyword evidence="4" id="KW-1003">Cell membrane</keyword>
<evidence type="ECO:0000256" key="10">
    <source>
        <dbReference type="SAM" id="Phobius"/>
    </source>
</evidence>
<reference evidence="13" key="2">
    <citation type="submission" date="2014-06" db="EMBL/GenBank/DDBJ databases">
        <authorList>
            <person name="Aslett M."/>
        </authorList>
    </citation>
    <scope>NUCLEOTIDE SEQUENCE</scope>
</reference>
<evidence type="ECO:0000256" key="6">
    <source>
        <dbReference type="ARBA" id="ARBA00022989"/>
    </source>
</evidence>
<evidence type="ECO:0000256" key="7">
    <source>
        <dbReference type="ARBA" id="ARBA00023065"/>
    </source>
</evidence>
<feature type="transmembrane region" description="Helical" evidence="10">
    <location>
        <begin position="711"/>
        <end position="729"/>
    </location>
</feature>
<keyword evidence="5 10" id="KW-0812">Transmembrane</keyword>
<comment type="subcellular location">
    <subcellularLocation>
        <location evidence="1">Cell membrane</location>
        <topology evidence="1">Multi-pass membrane protein</topology>
    </subcellularLocation>
</comment>
<dbReference type="InterPro" id="IPR003020">
    <property type="entry name" value="HCO3_transpt_euk"/>
</dbReference>
<evidence type="ECO:0000259" key="11">
    <source>
        <dbReference type="Pfam" id="PF00955"/>
    </source>
</evidence>
<dbReference type="GO" id="GO:0050801">
    <property type="term" value="P:monoatomic ion homeostasis"/>
    <property type="evidence" value="ECO:0007669"/>
    <property type="project" value="TreeGrafter"/>
</dbReference>
<dbReference type="Gene3D" id="3.40.930.10">
    <property type="entry name" value="Mannitol-specific EII, Chain A"/>
    <property type="match status" value="1"/>
</dbReference>
<feature type="transmembrane region" description="Helical" evidence="10">
    <location>
        <begin position="605"/>
        <end position="629"/>
    </location>
</feature>
<feature type="domain" description="Band 3 cytoplasmic" evidence="12">
    <location>
        <begin position="192"/>
        <end position="293"/>
    </location>
</feature>
<feature type="domain" description="Bicarbonate transporter-like transmembrane" evidence="11">
    <location>
        <begin position="570"/>
        <end position="885"/>
    </location>
</feature>
<feature type="transmembrane region" description="Helical" evidence="10">
    <location>
        <begin position="413"/>
        <end position="431"/>
    </location>
</feature>
<organism evidence="13">
    <name type="scientific">Echinococcus granulosus</name>
    <name type="common">Hydatid tapeworm</name>
    <dbReference type="NCBI Taxonomy" id="6210"/>
    <lineage>
        <taxon>Eukaryota</taxon>
        <taxon>Metazoa</taxon>
        <taxon>Spiralia</taxon>
        <taxon>Lophotrochozoa</taxon>
        <taxon>Platyhelminthes</taxon>
        <taxon>Cestoda</taxon>
        <taxon>Eucestoda</taxon>
        <taxon>Cyclophyllidea</taxon>
        <taxon>Taeniidae</taxon>
        <taxon>Echinococcus</taxon>
        <taxon>Echinococcus granulosus group</taxon>
    </lineage>
</organism>
<evidence type="ECO:0000256" key="8">
    <source>
        <dbReference type="ARBA" id="ARBA00023136"/>
    </source>
</evidence>
<feature type="domain" description="Bicarbonate transporter-like transmembrane" evidence="11">
    <location>
        <begin position="377"/>
        <end position="564"/>
    </location>
</feature>
<evidence type="ECO:0000256" key="1">
    <source>
        <dbReference type="ARBA" id="ARBA00004651"/>
    </source>
</evidence>
<feature type="transmembrane region" description="Helical" evidence="10">
    <location>
        <begin position="838"/>
        <end position="858"/>
    </location>
</feature>
<dbReference type="EMBL" id="LK028577">
    <property type="protein sequence ID" value="CDS16937.1"/>
    <property type="molecule type" value="Genomic_DNA"/>
</dbReference>
<reference evidence="15" key="3">
    <citation type="submission" date="2020-10" db="UniProtKB">
        <authorList>
            <consortium name="WormBaseParasite"/>
        </authorList>
    </citation>
    <scope>IDENTIFICATION</scope>
</reference>
<dbReference type="AlphaFoldDB" id="A0A068WA54"/>
<dbReference type="GO" id="GO:0008509">
    <property type="term" value="F:monoatomic anion transmembrane transporter activity"/>
    <property type="evidence" value="ECO:0007669"/>
    <property type="project" value="InterPro"/>
</dbReference>
<evidence type="ECO:0000256" key="4">
    <source>
        <dbReference type="ARBA" id="ARBA00022475"/>
    </source>
</evidence>
<dbReference type="InterPro" id="IPR011531">
    <property type="entry name" value="HCO3_transpt-like_TM_dom"/>
</dbReference>
<evidence type="ECO:0000313" key="14">
    <source>
        <dbReference type="Proteomes" id="UP000492820"/>
    </source>
</evidence>
<dbReference type="WBParaSite" id="EgrG_000965200">
    <property type="protein sequence ID" value="EgrG_000965200"/>
    <property type="gene ID" value="EgrG_000965200"/>
</dbReference>
<feature type="transmembrane region" description="Helical" evidence="10">
    <location>
        <begin position="470"/>
        <end position="491"/>
    </location>
</feature>
<feature type="transmembrane region" description="Helical" evidence="10">
    <location>
        <begin position="525"/>
        <end position="546"/>
    </location>
</feature>
<dbReference type="PANTHER" id="PTHR11453">
    <property type="entry name" value="ANION EXCHANGE PROTEIN"/>
    <property type="match status" value="1"/>
</dbReference>
<feature type="region of interest" description="Disordered" evidence="9">
    <location>
        <begin position="1"/>
        <end position="30"/>
    </location>
</feature>
<proteinExistence type="inferred from homology"/>
<feature type="transmembrane region" description="Helical" evidence="10">
    <location>
        <begin position="497"/>
        <end position="518"/>
    </location>
</feature>
<feature type="transmembrane region" description="Helical" evidence="10">
    <location>
        <begin position="575"/>
        <end position="593"/>
    </location>
</feature>
<dbReference type="Pfam" id="PF07565">
    <property type="entry name" value="Band_3_cyto"/>
    <property type="match status" value="1"/>
</dbReference>
<comment type="similarity">
    <text evidence="2">Belongs to the anion exchanger (TC 2.A.31) family.</text>
</comment>
<dbReference type="GO" id="GO:0005452">
    <property type="term" value="F:solute:inorganic anion antiporter activity"/>
    <property type="evidence" value="ECO:0007669"/>
    <property type="project" value="InterPro"/>
</dbReference>
<keyword evidence="6 10" id="KW-1133">Transmembrane helix</keyword>
<dbReference type="Pfam" id="PF00955">
    <property type="entry name" value="HCO3_cotransp"/>
    <property type="match status" value="2"/>
</dbReference>
<feature type="transmembrane region" description="Helical" evidence="10">
    <location>
        <begin position="667"/>
        <end position="690"/>
    </location>
</feature>
<feature type="compositionally biased region" description="Basic and acidic residues" evidence="9">
    <location>
        <begin position="8"/>
        <end position="30"/>
    </location>
</feature>
<evidence type="ECO:0000256" key="2">
    <source>
        <dbReference type="ARBA" id="ARBA00010993"/>
    </source>
</evidence>
<dbReference type="InterPro" id="IPR013769">
    <property type="entry name" value="Band3_cytoplasmic_dom"/>
</dbReference>
<dbReference type="SUPFAM" id="SSF55804">
    <property type="entry name" value="Phoshotransferase/anion transport protein"/>
    <property type="match status" value="1"/>
</dbReference>
<keyword evidence="7" id="KW-0406">Ion transport</keyword>